<gene>
    <name evidence="3" type="ORF">IDH41_09480</name>
</gene>
<sequence>MSKFKRVSALLIAVMTVIALAACSGNNGGNGSNVGNGGTAANGGSGNSGGTNAEGDAGEVDTSKFVKISYVVLGNKPTNGQFETVLAEVNKKMKEKINAELEWKWVEWADWQTKYNLLLASGEPIDLITIGTDWLDTWGNAQRGAFMPLDELLPKYAPQTWNSIPEEDWAESKYKDQIVLIPENDYTQWVNHGFFYRGDWAKEAGITEPIKDWEGIGQYLQYVKDNKPDVVPWDAVAQTSTFGGFVQSYTDNLDLPISTGYLPVFTTKSYDEKFTVTSPVFEETFVDFATMMKDWADKGYWREDVLNNKNDNRASLRAGLSGLDQHHTQTFGGLRVQMDKDQPNSELQMFPFNRTGGNNLLELSITHGGTSVGAHSKNPERALMAYDLIRNDEEIYHLINYGIEGVQYEIKDGKRVQPEGYDDAKHGFYADFWGGRVDKFEIPSATTWDQLEETLYAEYDQIKKPYPYGQFVFDKTPVEAELTAMTQVTGEMGPAITYGKAGDPAAAVEEFRSKLKTAGYDKVLAELQRQLDEYKKLIEG</sequence>
<evidence type="ECO:0000313" key="3">
    <source>
        <dbReference type="EMBL" id="MBD2868809.1"/>
    </source>
</evidence>
<dbReference type="Pfam" id="PF12010">
    <property type="entry name" value="DUF3502"/>
    <property type="match status" value="1"/>
</dbReference>
<dbReference type="Gene3D" id="3.40.190.10">
    <property type="entry name" value="Periplasmic binding protein-like II"/>
    <property type="match status" value="2"/>
</dbReference>
<dbReference type="InterPro" id="IPR022627">
    <property type="entry name" value="DUF3502"/>
</dbReference>
<dbReference type="PANTHER" id="PTHR43649">
    <property type="entry name" value="ARABINOSE-BINDING PROTEIN-RELATED"/>
    <property type="match status" value="1"/>
</dbReference>
<dbReference type="Proteomes" id="UP000632125">
    <property type="component" value="Unassembled WGS sequence"/>
</dbReference>
<feature type="chain" id="PRO_5037095389" evidence="1">
    <location>
        <begin position="22"/>
        <end position="540"/>
    </location>
</feature>
<dbReference type="EMBL" id="JACXIY010000012">
    <property type="protein sequence ID" value="MBD2868809.1"/>
    <property type="molecule type" value="Genomic_DNA"/>
</dbReference>
<keyword evidence="4" id="KW-1185">Reference proteome</keyword>
<dbReference type="SUPFAM" id="SSF53850">
    <property type="entry name" value="Periplasmic binding protein-like II"/>
    <property type="match status" value="1"/>
</dbReference>
<protein>
    <submittedName>
        <fullName evidence="3">DUF3502 domain-containing protein</fullName>
    </submittedName>
</protein>
<feature type="domain" description="DUF3502" evidence="2">
    <location>
        <begin position="467"/>
        <end position="536"/>
    </location>
</feature>
<dbReference type="InterPro" id="IPR050490">
    <property type="entry name" value="Bact_solute-bd_prot1"/>
</dbReference>
<dbReference type="AlphaFoldDB" id="A0A927CJR9"/>
<evidence type="ECO:0000259" key="2">
    <source>
        <dbReference type="Pfam" id="PF12010"/>
    </source>
</evidence>
<name>A0A927CJR9_9BACL</name>
<keyword evidence="1" id="KW-0732">Signal</keyword>
<reference evidence="3" key="1">
    <citation type="submission" date="2020-09" db="EMBL/GenBank/DDBJ databases">
        <title>A novel bacterium of genus Paenibacillus, isolated from South China Sea.</title>
        <authorList>
            <person name="Huang H."/>
            <person name="Mo K."/>
            <person name="Hu Y."/>
        </authorList>
    </citation>
    <scope>NUCLEOTIDE SEQUENCE</scope>
    <source>
        <strain evidence="3">IB182493</strain>
    </source>
</reference>
<dbReference type="PANTHER" id="PTHR43649:SF11">
    <property type="entry name" value="ABC TRANSPORTER SUBSTRATE-BINDING PROTEIN YESO-RELATED"/>
    <property type="match status" value="1"/>
</dbReference>
<organism evidence="3 4">
    <name type="scientific">Paenibacillus arenilitoris</name>
    <dbReference type="NCBI Taxonomy" id="2772299"/>
    <lineage>
        <taxon>Bacteria</taxon>
        <taxon>Bacillati</taxon>
        <taxon>Bacillota</taxon>
        <taxon>Bacilli</taxon>
        <taxon>Bacillales</taxon>
        <taxon>Paenibacillaceae</taxon>
        <taxon>Paenibacillus</taxon>
    </lineage>
</organism>
<dbReference type="PROSITE" id="PS51257">
    <property type="entry name" value="PROKAR_LIPOPROTEIN"/>
    <property type="match status" value="1"/>
</dbReference>
<evidence type="ECO:0000256" key="1">
    <source>
        <dbReference type="SAM" id="SignalP"/>
    </source>
</evidence>
<feature type="signal peptide" evidence="1">
    <location>
        <begin position="1"/>
        <end position="21"/>
    </location>
</feature>
<proteinExistence type="predicted"/>
<accession>A0A927CJR9</accession>
<dbReference type="RefSeq" id="WP_190860401.1">
    <property type="nucleotide sequence ID" value="NZ_JACXIY010000012.1"/>
</dbReference>
<comment type="caution">
    <text evidence="3">The sequence shown here is derived from an EMBL/GenBank/DDBJ whole genome shotgun (WGS) entry which is preliminary data.</text>
</comment>
<evidence type="ECO:0000313" key="4">
    <source>
        <dbReference type="Proteomes" id="UP000632125"/>
    </source>
</evidence>